<dbReference type="Gene3D" id="1.10.10.650">
    <property type="entry name" value="RuvA domain 2-like"/>
    <property type="match status" value="1"/>
</dbReference>
<dbReference type="InterPro" id="IPR044146">
    <property type="entry name" value="S1_Tex"/>
</dbReference>
<dbReference type="Gene3D" id="1.10.3500.10">
    <property type="entry name" value="Tex N-terminal region-like"/>
    <property type="match status" value="1"/>
</dbReference>
<feature type="compositionally biased region" description="Low complexity" evidence="2">
    <location>
        <begin position="782"/>
        <end position="804"/>
    </location>
</feature>
<proteinExistence type="predicted"/>
<gene>
    <name evidence="5" type="ORF">BECKSD772E_GA0070983_101328</name>
    <name evidence="4" type="ORF">BECKSD772F_GA0070984_10083</name>
</gene>
<dbReference type="FunFam" id="2.40.50.140:FF:000051">
    <property type="entry name" value="RNA-binding transcriptional accessory protein"/>
    <property type="match status" value="1"/>
</dbReference>
<dbReference type="Pfam" id="PF22706">
    <property type="entry name" value="Tex_central_region"/>
    <property type="match status" value="1"/>
</dbReference>
<dbReference type="SMART" id="SM00732">
    <property type="entry name" value="YqgFc"/>
    <property type="match status" value="1"/>
</dbReference>
<dbReference type="InterPro" id="IPR018974">
    <property type="entry name" value="Tex-like_N"/>
</dbReference>
<dbReference type="InterPro" id="IPR032639">
    <property type="entry name" value="Tex_YqgF"/>
</dbReference>
<dbReference type="FunFam" id="1.10.150.310:FF:000001">
    <property type="entry name" value="RNA-binding transcriptional accessory protein"/>
    <property type="match status" value="1"/>
</dbReference>
<dbReference type="EMBL" id="CAADFU010000013">
    <property type="protein sequence ID" value="VFK42052.1"/>
    <property type="molecule type" value="Genomic_DNA"/>
</dbReference>
<dbReference type="PANTHER" id="PTHR10724:SF10">
    <property type="entry name" value="S1 RNA-BINDING DOMAIN-CONTAINING PROTEIN 1"/>
    <property type="match status" value="1"/>
</dbReference>
<reference evidence="4" key="1">
    <citation type="submission" date="2019-02" db="EMBL/GenBank/DDBJ databases">
        <authorList>
            <person name="Gruber-Vodicka R. H."/>
            <person name="Seah K. B. B."/>
        </authorList>
    </citation>
    <scope>NUCLEOTIDE SEQUENCE</scope>
    <source>
        <strain evidence="5">BECK_S1320</strain>
        <strain evidence="4">BECK_S1321</strain>
    </source>
</reference>
<dbReference type="GO" id="GO:0006139">
    <property type="term" value="P:nucleobase-containing compound metabolic process"/>
    <property type="evidence" value="ECO:0007669"/>
    <property type="project" value="InterPro"/>
</dbReference>
<dbReference type="InterPro" id="IPR023323">
    <property type="entry name" value="Tex-like_dom_sf"/>
</dbReference>
<accession>A0A450Y5Z9</accession>
<protein>
    <recommendedName>
        <fullName evidence="3">S1 motif domain-containing protein</fullName>
    </recommendedName>
</protein>
<sequence>MQVGSGLTNHIHQYKRKGTSLSKTMNITTNTTFTMKTIDQRIAEELGVREEQVAAAVQLFDEGATVPFIARYRKEATGGLSDDHLRLLHELLEQLRDLEDRRETVLRSIRDQEKLTPELEASILEAETRTRLEDIYLPYRPKRRTKASIAREAGLEPLATSLLEDPSLSPEEVAGAFVDEEKGVSDAAAALEGARHILSEAIAEDAILVGKVRESLWEEGICQSCVVKGKEAEGAKFADYFAFDQPMKDLPSHRVLALLRAKKLGIVRIGLEHGRDLDPEKSAVGKEHGFCESLIRRHFSIGDQGRPGDRWLGETARYAWRNKLKLHMDMDLTKRLVEKAHLDAIRVFSTNLRDLLLSPPAGMVSVMGLDPGLRTGVKVAVVDETGQVRTTGTIYPHPPRNHWQEAKQALARLAREHGVHLIAIGNGTASRETKRLVGELEKEHPELKITGLVVSEAGASVYSASEYASRELPELDVSLRGAVSIARRLQDPLAELVKIDPKSIGVGQYQHDVASARLAYSLEGVVEDAVNSVGVDINTASPPLLERVSGLNATLAENIVAFRNENGPFPNRGTLNKVPRLGPKTFELAAGFLRIRDGDTPLDCSAVHPESYELVERILEKTRLNLSRLIGNREVLSALPVADFVDSRFGEPTVRDILKELEKPGRDPRPAFRTATFQEGVEEITDLEPGMILEGVVSNVTNFGAFVDIGVHQDGLVHISAMADRFVKDPHEITHAGAVVKVRVVEIDPKRRRIALSMRLRDAEESSERRQPVSPRRDRNSQSRNNSPQTHQTAMAAAFARAGR</sequence>
<dbReference type="GO" id="GO:0006412">
    <property type="term" value="P:translation"/>
    <property type="evidence" value="ECO:0007669"/>
    <property type="project" value="TreeGrafter"/>
</dbReference>
<name>A0A450Y5Z9_9GAMM</name>
<dbReference type="Gene3D" id="3.30.420.140">
    <property type="entry name" value="YqgF/RNase H-like domain"/>
    <property type="match status" value="1"/>
</dbReference>
<dbReference type="InterPro" id="IPR012340">
    <property type="entry name" value="NA-bd_OB-fold"/>
</dbReference>
<dbReference type="SMART" id="SM00316">
    <property type="entry name" value="S1"/>
    <property type="match status" value="1"/>
</dbReference>
<dbReference type="InterPro" id="IPR003029">
    <property type="entry name" value="S1_domain"/>
</dbReference>
<dbReference type="Pfam" id="PF12836">
    <property type="entry name" value="HHH_3"/>
    <property type="match status" value="1"/>
</dbReference>
<dbReference type="Pfam" id="PF09371">
    <property type="entry name" value="Tex_N"/>
    <property type="match status" value="1"/>
</dbReference>
<dbReference type="InterPro" id="IPR037027">
    <property type="entry name" value="YqgF/RNaseH-like_dom_sf"/>
</dbReference>
<dbReference type="CDD" id="cd05685">
    <property type="entry name" value="S1_Tex"/>
    <property type="match status" value="1"/>
</dbReference>
<dbReference type="InterPro" id="IPR050437">
    <property type="entry name" value="Ribos_protein_bS1-like"/>
</dbReference>
<dbReference type="Gene3D" id="1.10.150.310">
    <property type="entry name" value="Tex RuvX-like domain-like"/>
    <property type="match status" value="1"/>
</dbReference>
<dbReference type="Pfam" id="PF16921">
    <property type="entry name" value="Tex_YqgF"/>
    <property type="match status" value="1"/>
</dbReference>
<dbReference type="PROSITE" id="PS50126">
    <property type="entry name" value="S1"/>
    <property type="match status" value="1"/>
</dbReference>
<evidence type="ECO:0000313" key="5">
    <source>
        <dbReference type="EMBL" id="VFK42052.1"/>
    </source>
</evidence>
<dbReference type="SUPFAM" id="SSF50249">
    <property type="entry name" value="Nucleic acid-binding proteins"/>
    <property type="match status" value="1"/>
</dbReference>
<feature type="region of interest" description="Disordered" evidence="2">
    <location>
        <begin position="760"/>
        <end position="804"/>
    </location>
</feature>
<dbReference type="AlphaFoldDB" id="A0A450Y5Z9"/>
<dbReference type="PANTHER" id="PTHR10724">
    <property type="entry name" value="30S RIBOSOMAL PROTEIN S1"/>
    <property type="match status" value="1"/>
</dbReference>
<keyword evidence="1" id="KW-0175">Coiled coil</keyword>
<dbReference type="GO" id="GO:0003729">
    <property type="term" value="F:mRNA binding"/>
    <property type="evidence" value="ECO:0007669"/>
    <property type="project" value="UniProtKB-ARBA"/>
</dbReference>
<feature type="compositionally biased region" description="Basic and acidic residues" evidence="2">
    <location>
        <begin position="760"/>
        <end position="781"/>
    </location>
</feature>
<organism evidence="4">
    <name type="scientific">Candidatus Kentrum sp. SD</name>
    <dbReference type="NCBI Taxonomy" id="2126332"/>
    <lineage>
        <taxon>Bacteria</taxon>
        <taxon>Pseudomonadati</taxon>
        <taxon>Pseudomonadota</taxon>
        <taxon>Gammaproteobacteria</taxon>
        <taxon>Candidatus Kentrum</taxon>
    </lineage>
</organism>
<dbReference type="Pfam" id="PF00575">
    <property type="entry name" value="S1"/>
    <property type="match status" value="1"/>
</dbReference>
<dbReference type="FunFam" id="1.10.10.650:FF:000001">
    <property type="entry name" value="S1 RNA-binding domain 1"/>
    <property type="match status" value="1"/>
</dbReference>
<dbReference type="EMBL" id="CAADFR010000008">
    <property type="protein sequence ID" value="VFK36964.1"/>
    <property type="molecule type" value="Genomic_DNA"/>
</dbReference>
<dbReference type="Gene3D" id="2.40.50.140">
    <property type="entry name" value="Nucleic acid-binding proteins"/>
    <property type="match status" value="1"/>
</dbReference>
<dbReference type="SUPFAM" id="SSF158832">
    <property type="entry name" value="Tex N-terminal region-like"/>
    <property type="match status" value="1"/>
</dbReference>
<dbReference type="InterPro" id="IPR023319">
    <property type="entry name" value="Tex-like_HTH_dom_sf"/>
</dbReference>
<dbReference type="Pfam" id="PF17674">
    <property type="entry name" value="HHH_9"/>
    <property type="match status" value="1"/>
</dbReference>
<dbReference type="InterPro" id="IPR012337">
    <property type="entry name" value="RNaseH-like_sf"/>
</dbReference>
<evidence type="ECO:0000259" key="3">
    <source>
        <dbReference type="PROSITE" id="PS50126"/>
    </source>
</evidence>
<dbReference type="SUPFAM" id="SSF53098">
    <property type="entry name" value="Ribonuclease H-like"/>
    <property type="match status" value="1"/>
</dbReference>
<dbReference type="GO" id="GO:0005737">
    <property type="term" value="C:cytoplasm"/>
    <property type="evidence" value="ECO:0007669"/>
    <property type="project" value="UniProtKB-ARBA"/>
</dbReference>
<evidence type="ECO:0000256" key="1">
    <source>
        <dbReference type="SAM" id="Coils"/>
    </source>
</evidence>
<evidence type="ECO:0000256" key="2">
    <source>
        <dbReference type="SAM" id="MobiDB-lite"/>
    </source>
</evidence>
<dbReference type="SUPFAM" id="SSF47781">
    <property type="entry name" value="RuvA domain 2-like"/>
    <property type="match status" value="2"/>
</dbReference>
<dbReference type="GO" id="GO:0003735">
    <property type="term" value="F:structural constituent of ribosome"/>
    <property type="evidence" value="ECO:0007669"/>
    <property type="project" value="TreeGrafter"/>
</dbReference>
<feature type="coiled-coil region" evidence="1">
    <location>
        <begin position="81"/>
        <end position="115"/>
    </location>
</feature>
<dbReference type="FunFam" id="3.30.420.140:FF:000001">
    <property type="entry name" value="RNA-binding transcriptional accessory protein"/>
    <property type="match status" value="1"/>
</dbReference>
<feature type="domain" description="S1 motif" evidence="3">
    <location>
        <begin position="690"/>
        <end position="759"/>
    </location>
</feature>
<dbReference type="InterPro" id="IPR006641">
    <property type="entry name" value="YqgF/RNaseH-like_dom"/>
</dbReference>
<evidence type="ECO:0000313" key="4">
    <source>
        <dbReference type="EMBL" id="VFK36964.1"/>
    </source>
</evidence>
<dbReference type="InterPro" id="IPR055179">
    <property type="entry name" value="Tex-like_central_region"/>
</dbReference>
<dbReference type="InterPro" id="IPR010994">
    <property type="entry name" value="RuvA_2-like"/>
</dbReference>
<dbReference type="InterPro" id="IPR041692">
    <property type="entry name" value="HHH_9"/>
</dbReference>